<comment type="caution">
    <text evidence="5">The sequence shown here is derived from an EMBL/GenBank/DDBJ whole genome shotgun (WGS) entry which is preliminary data.</text>
</comment>
<dbReference type="PRINTS" id="PR00018">
    <property type="entry name" value="KRINGLE"/>
</dbReference>
<protein>
    <submittedName>
        <fullName evidence="5">PLG</fullName>
        <ecNumber evidence="5">3.4.21.7</ecNumber>
    </submittedName>
</protein>
<evidence type="ECO:0000313" key="5">
    <source>
        <dbReference type="EMBL" id="CAG2231521.1"/>
    </source>
</evidence>
<dbReference type="SUPFAM" id="SSF57440">
    <property type="entry name" value="Kringle-like"/>
    <property type="match status" value="2"/>
</dbReference>
<reference evidence="5" key="1">
    <citation type="submission" date="2021-03" db="EMBL/GenBank/DDBJ databases">
        <authorList>
            <person name="Bekaert M."/>
        </authorList>
    </citation>
    <scope>NUCLEOTIDE SEQUENCE</scope>
</reference>
<feature type="domain" description="Kringle" evidence="4">
    <location>
        <begin position="1"/>
        <end position="48"/>
    </location>
</feature>
<dbReference type="OrthoDB" id="6094696at2759"/>
<keyword evidence="5" id="KW-0378">Hydrolase</keyword>
<dbReference type="EMBL" id="CAJPWZ010002149">
    <property type="protein sequence ID" value="CAG2231521.1"/>
    <property type="molecule type" value="Genomic_DNA"/>
</dbReference>
<keyword evidence="2 3" id="KW-1015">Disulfide bond</keyword>
<dbReference type="AlphaFoldDB" id="A0A8S3TD24"/>
<dbReference type="Pfam" id="PF00051">
    <property type="entry name" value="Kringle"/>
    <property type="match status" value="1"/>
</dbReference>
<dbReference type="PROSITE" id="PS50070">
    <property type="entry name" value="KRINGLE_2"/>
    <property type="match status" value="1"/>
</dbReference>
<dbReference type="InterPro" id="IPR038178">
    <property type="entry name" value="Kringle_sf"/>
</dbReference>
<dbReference type="Proteomes" id="UP000683360">
    <property type="component" value="Unassembled WGS sequence"/>
</dbReference>
<evidence type="ECO:0000256" key="1">
    <source>
        <dbReference type="ARBA" id="ARBA00022572"/>
    </source>
</evidence>
<dbReference type="EC" id="3.4.21.7" evidence="5"/>
<dbReference type="Gene3D" id="2.40.20.10">
    <property type="entry name" value="Plasminogen Kringle 4"/>
    <property type="match status" value="2"/>
</dbReference>
<feature type="disulfide bond" evidence="3">
    <location>
        <begin position="20"/>
        <end position="43"/>
    </location>
</feature>
<evidence type="ECO:0000256" key="3">
    <source>
        <dbReference type="PROSITE-ProRule" id="PRU00121"/>
    </source>
</evidence>
<dbReference type="PANTHER" id="PTHR24261:SF7">
    <property type="entry name" value="KRINGLE DOMAIN-CONTAINING PROTEIN"/>
    <property type="match status" value="1"/>
</dbReference>
<name>A0A8S3TD24_MYTED</name>
<organism evidence="5 6">
    <name type="scientific">Mytilus edulis</name>
    <name type="common">Blue mussel</name>
    <dbReference type="NCBI Taxonomy" id="6550"/>
    <lineage>
        <taxon>Eukaryota</taxon>
        <taxon>Metazoa</taxon>
        <taxon>Spiralia</taxon>
        <taxon>Lophotrochozoa</taxon>
        <taxon>Mollusca</taxon>
        <taxon>Bivalvia</taxon>
        <taxon>Autobranchia</taxon>
        <taxon>Pteriomorphia</taxon>
        <taxon>Mytilida</taxon>
        <taxon>Mytiloidea</taxon>
        <taxon>Mytilidae</taxon>
        <taxon>Mytilinae</taxon>
        <taxon>Mytilus</taxon>
    </lineage>
</organism>
<proteinExistence type="predicted"/>
<sequence>MWNMQSPHPHPHISIDSNYCRDPEHLYTPWCYTTDQHFRWEFCPVTKCDTCQQVENIPVGLTVKYNMSYGLLGALYSCKLLTADVSSDHCPSSICQSDGTWSDFSMSCGVDDCYNDSSTYRGKVSCSALGITCKRWDTVNTQDLPSDPADHVTNYCRDPKEGTRSERLKGRLNEEYKQKNKGFKKSAREDERKWYNIMTEDAEKAAENSRSKELYTITKILTGERKRQHTGVRIKEGELKSERNDILNRWVELFSEVLNSQDPVQLQKKM</sequence>
<dbReference type="GO" id="GO:0004252">
    <property type="term" value="F:serine-type endopeptidase activity"/>
    <property type="evidence" value="ECO:0007669"/>
    <property type="project" value="UniProtKB-EC"/>
</dbReference>
<gene>
    <name evidence="5" type="ORF">MEDL_44369</name>
</gene>
<evidence type="ECO:0000313" key="6">
    <source>
        <dbReference type="Proteomes" id="UP000683360"/>
    </source>
</evidence>
<dbReference type="SMART" id="SM00130">
    <property type="entry name" value="KR"/>
    <property type="match status" value="1"/>
</dbReference>
<evidence type="ECO:0000256" key="2">
    <source>
        <dbReference type="ARBA" id="ARBA00023157"/>
    </source>
</evidence>
<dbReference type="InterPro" id="IPR000001">
    <property type="entry name" value="Kringle"/>
</dbReference>
<accession>A0A8S3TD24</accession>
<keyword evidence="6" id="KW-1185">Reference proteome</keyword>
<dbReference type="PANTHER" id="PTHR24261">
    <property type="entry name" value="PLASMINOGEN-RELATED"/>
    <property type="match status" value="1"/>
</dbReference>
<dbReference type="InterPro" id="IPR013806">
    <property type="entry name" value="Kringle-like"/>
</dbReference>
<dbReference type="InterPro" id="IPR050759">
    <property type="entry name" value="Serine_protease_kringle"/>
</dbReference>
<evidence type="ECO:0000259" key="4">
    <source>
        <dbReference type="PROSITE" id="PS50070"/>
    </source>
</evidence>
<keyword evidence="1 3" id="KW-0420">Kringle</keyword>
<comment type="caution">
    <text evidence="3">Lacks conserved residue(s) required for the propagation of feature annotation.</text>
</comment>